<evidence type="ECO:0000313" key="2">
    <source>
        <dbReference type="Proteomes" id="UP000186341"/>
    </source>
</evidence>
<protein>
    <submittedName>
        <fullName evidence="1">Uncharacterized protein</fullName>
    </submittedName>
</protein>
<reference evidence="1 2" key="1">
    <citation type="submission" date="2016-11" db="EMBL/GenBank/DDBJ databases">
        <title>Description of two novel members of the family Erysipelotrichaceae: Ileibacterium lipovorans gen. nov., sp. nov. and Dubosiella newyorkensis, gen. nov., sp. nov.</title>
        <authorList>
            <person name="Cox L.M."/>
            <person name="Sohn J."/>
            <person name="Tyrrell K.L."/>
            <person name="Citron D.M."/>
            <person name="Lawson P.A."/>
            <person name="Patel N.B."/>
            <person name="Iizumi T."/>
            <person name="Perez-Perez G.I."/>
            <person name="Goldstein E.J."/>
            <person name="Blaser M.J."/>
        </authorList>
    </citation>
    <scope>NUCLEOTIDE SEQUENCE [LARGE SCALE GENOMIC DNA]</scope>
    <source>
        <strain evidence="1 2">NYU-BL-A3</strain>
    </source>
</reference>
<proteinExistence type="predicted"/>
<dbReference type="Proteomes" id="UP000186341">
    <property type="component" value="Unassembled WGS sequence"/>
</dbReference>
<dbReference type="AlphaFoldDB" id="A0A1U7NHP9"/>
<dbReference type="EMBL" id="MPJW01000081">
    <property type="protein sequence ID" value="OLU41546.1"/>
    <property type="molecule type" value="Genomic_DNA"/>
</dbReference>
<accession>A0A1U7NHP9</accession>
<sequence>MTILWNLPDPYEKNILETSSRLKKQGRMSLKLLSMIFLNSIDNDDINSTNVEFVNKKRPTRSIQIGKQTTEVKSFRVDVIVHTILP</sequence>
<keyword evidence="2" id="KW-1185">Reference proteome</keyword>
<evidence type="ECO:0000313" key="1">
    <source>
        <dbReference type="EMBL" id="OLU41546.1"/>
    </source>
</evidence>
<comment type="caution">
    <text evidence="1">The sequence shown here is derived from an EMBL/GenBank/DDBJ whole genome shotgun (WGS) entry which is preliminary data.</text>
</comment>
<gene>
    <name evidence="1" type="ORF">BO222_03235</name>
</gene>
<organism evidence="1 2">
    <name type="scientific">Ileibacterium valens</name>
    <dbReference type="NCBI Taxonomy" id="1862668"/>
    <lineage>
        <taxon>Bacteria</taxon>
        <taxon>Bacillati</taxon>
        <taxon>Bacillota</taxon>
        <taxon>Erysipelotrichia</taxon>
        <taxon>Erysipelotrichales</taxon>
        <taxon>Erysipelotrichaceae</taxon>
        <taxon>Ileibacterium</taxon>
    </lineage>
</organism>
<name>A0A1U7NHP9_9FIRM</name>